<keyword evidence="2" id="KW-1185">Reference proteome</keyword>
<organism evidence="1 2">
    <name type="scientific">Burkholderia mayonis</name>
    <dbReference type="NCBI Taxonomy" id="1385591"/>
    <lineage>
        <taxon>Bacteria</taxon>
        <taxon>Pseudomonadati</taxon>
        <taxon>Pseudomonadota</taxon>
        <taxon>Betaproteobacteria</taxon>
        <taxon>Burkholderiales</taxon>
        <taxon>Burkholderiaceae</taxon>
        <taxon>Burkholderia</taxon>
        <taxon>pseudomallei group</taxon>
    </lineage>
</organism>
<protein>
    <submittedName>
        <fullName evidence="1">Uncharacterized protein</fullName>
    </submittedName>
</protein>
<accession>A0A1B4FHG5</accession>
<name>A0A1B4FHG5_9BURK</name>
<sequence>MQLPHPDARGTDVAFGGDFESCPGFGVNVPAPRGGVSIYVVAPRKIRREIRALMVRGRSAATMYSW</sequence>
<dbReference type="KEGG" id="buu:WS70_15735"/>
<dbReference type="EMBL" id="CP013386">
    <property type="protein sequence ID" value="AOJ03097.1"/>
    <property type="molecule type" value="Genomic_DNA"/>
</dbReference>
<evidence type="ECO:0000313" key="2">
    <source>
        <dbReference type="Proteomes" id="UP000062519"/>
    </source>
</evidence>
<dbReference type="Proteomes" id="UP000062519">
    <property type="component" value="Chromosome 1"/>
</dbReference>
<proteinExistence type="predicted"/>
<gene>
    <name evidence="1" type="ORF">WS70_15735</name>
</gene>
<reference evidence="1 2" key="1">
    <citation type="submission" date="2015-12" db="EMBL/GenBank/DDBJ databases">
        <title>Diversity of Burkholderia near neighbor genomes.</title>
        <authorList>
            <person name="Sahl J."/>
            <person name="Wagner D."/>
            <person name="Keim P."/>
        </authorList>
    </citation>
    <scope>NUCLEOTIDE SEQUENCE [LARGE SCALE GENOMIC DNA]</scope>
    <source>
        <strain evidence="1 2">BDU6</strain>
    </source>
</reference>
<dbReference type="AlphaFoldDB" id="A0A1B4FHG5"/>
<evidence type="ECO:0000313" key="1">
    <source>
        <dbReference type="EMBL" id="AOJ03097.1"/>
    </source>
</evidence>